<evidence type="ECO:0000259" key="7">
    <source>
        <dbReference type="PROSITE" id="PS50157"/>
    </source>
</evidence>
<feature type="domain" description="C2H2-type" evidence="7">
    <location>
        <begin position="395"/>
        <end position="422"/>
    </location>
</feature>
<dbReference type="AlphaFoldDB" id="A0AA85FPL7"/>
<dbReference type="WBParaSite" id="SRDH1_55670.1">
    <property type="protein sequence ID" value="SRDH1_55670.1"/>
    <property type="gene ID" value="SRDH1_55670"/>
</dbReference>
<evidence type="ECO:0000256" key="3">
    <source>
        <dbReference type="ARBA" id="ARBA00022771"/>
    </source>
</evidence>
<dbReference type="FunFam" id="3.30.160.60:FF:002343">
    <property type="entry name" value="Zinc finger protein 33A"/>
    <property type="match status" value="1"/>
</dbReference>
<dbReference type="PANTHER" id="PTHR23234">
    <property type="entry name" value="ZNF44 PROTEIN"/>
    <property type="match status" value="1"/>
</dbReference>
<keyword evidence="4" id="KW-0862">Zinc</keyword>
<dbReference type="Gene3D" id="3.30.160.60">
    <property type="entry name" value="Classic Zinc Finger"/>
    <property type="match status" value="2"/>
</dbReference>
<dbReference type="Proteomes" id="UP000050792">
    <property type="component" value="Unassembled WGS sequence"/>
</dbReference>
<feature type="compositionally biased region" description="Low complexity" evidence="6">
    <location>
        <begin position="86"/>
        <end position="109"/>
    </location>
</feature>
<keyword evidence="1" id="KW-0479">Metal-binding</keyword>
<reference evidence="9" key="2">
    <citation type="submission" date="2023-11" db="UniProtKB">
        <authorList>
            <consortium name="WormBaseParasite"/>
        </authorList>
    </citation>
    <scope>IDENTIFICATION</scope>
</reference>
<feature type="region of interest" description="Disordered" evidence="6">
    <location>
        <begin position="84"/>
        <end position="109"/>
    </location>
</feature>
<evidence type="ECO:0000313" key="8">
    <source>
        <dbReference type="Proteomes" id="UP000050792"/>
    </source>
</evidence>
<dbReference type="InterPro" id="IPR013087">
    <property type="entry name" value="Znf_C2H2_type"/>
</dbReference>
<name>A0AA85FPL7_9TREM</name>
<dbReference type="Pfam" id="PF00096">
    <property type="entry name" value="zf-C2H2"/>
    <property type="match status" value="2"/>
</dbReference>
<evidence type="ECO:0000256" key="2">
    <source>
        <dbReference type="ARBA" id="ARBA00022737"/>
    </source>
</evidence>
<dbReference type="SMART" id="SM00355">
    <property type="entry name" value="ZnF_C2H2"/>
    <property type="match status" value="3"/>
</dbReference>
<dbReference type="GO" id="GO:0008270">
    <property type="term" value="F:zinc ion binding"/>
    <property type="evidence" value="ECO:0007669"/>
    <property type="project" value="UniProtKB-KW"/>
</dbReference>
<accession>A0AA85FPL7</accession>
<dbReference type="InterPro" id="IPR050758">
    <property type="entry name" value="Znf_C2H2-type"/>
</dbReference>
<dbReference type="PANTHER" id="PTHR23234:SF10">
    <property type="entry name" value="RIKEN CDNA 6720489N17 GENE-RELATED"/>
    <property type="match status" value="1"/>
</dbReference>
<keyword evidence="8" id="KW-1185">Reference proteome</keyword>
<protein>
    <recommendedName>
        <fullName evidence="7">C2H2-type domain-containing protein</fullName>
    </recommendedName>
</protein>
<dbReference type="PROSITE" id="PS50157">
    <property type="entry name" value="ZINC_FINGER_C2H2_2"/>
    <property type="match status" value="3"/>
</dbReference>
<evidence type="ECO:0000256" key="1">
    <source>
        <dbReference type="ARBA" id="ARBA00022723"/>
    </source>
</evidence>
<dbReference type="SUPFAM" id="SSF57667">
    <property type="entry name" value="beta-beta-alpha zinc fingers"/>
    <property type="match status" value="1"/>
</dbReference>
<organism evidence="8 9">
    <name type="scientific">Schistosoma rodhaini</name>
    <dbReference type="NCBI Taxonomy" id="6188"/>
    <lineage>
        <taxon>Eukaryota</taxon>
        <taxon>Metazoa</taxon>
        <taxon>Spiralia</taxon>
        <taxon>Lophotrochozoa</taxon>
        <taxon>Platyhelminthes</taxon>
        <taxon>Trematoda</taxon>
        <taxon>Digenea</taxon>
        <taxon>Strigeidida</taxon>
        <taxon>Schistosomatoidea</taxon>
        <taxon>Schistosomatidae</taxon>
        <taxon>Schistosoma</taxon>
    </lineage>
</organism>
<evidence type="ECO:0000313" key="9">
    <source>
        <dbReference type="WBParaSite" id="SRDH1_55670.1"/>
    </source>
</evidence>
<reference evidence="8" key="1">
    <citation type="submission" date="2022-06" db="EMBL/GenBank/DDBJ databases">
        <authorList>
            <person name="Berger JAMES D."/>
            <person name="Berger JAMES D."/>
        </authorList>
    </citation>
    <scope>NUCLEOTIDE SEQUENCE [LARGE SCALE GENOMIC DNA]</scope>
</reference>
<feature type="region of interest" description="Disordered" evidence="6">
    <location>
        <begin position="1"/>
        <end position="22"/>
    </location>
</feature>
<dbReference type="PROSITE" id="PS00028">
    <property type="entry name" value="ZINC_FINGER_C2H2_1"/>
    <property type="match status" value="2"/>
</dbReference>
<keyword evidence="3 5" id="KW-0863">Zinc-finger</keyword>
<evidence type="ECO:0000256" key="6">
    <source>
        <dbReference type="SAM" id="MobiDB-lite"/>
    </source>
</evidence>
<feature type="compositionally biased region" description="Low complexity" evidence="6">
    <location>
        <begin position="298"/>
        <end position="308"/>
    </location>
</feature>
<evidence type="ECO:0000256" key="5">
    <source>
        <dbReference type="PROSITE-ProRule" id="PRU00042"/>
    </source>
</evidence>
<sequence>MFNNHLDHHSDCYDQNNNDHDRKDDYQVNIIQNYSEQYYYNIQSFIPPPLLLFTWSKLMRTELFQKTLQNVILSNSNYVITSLQSTNSPVNNNNNNSNGNNNNGNDTNPDLIDLTNRNVLIKRCLVKLNSLLFEYLSSNKYWASLSASAYPSPSSSSSLSSTTSNIEPYHQFNVYNNYESINCNNLHDNTLINHIKHESNHLNDNLPLEEATIQFNENKEIYSNHQSNNNNNSDFLIDSSHHLDSYMTSFNVPEIDHTKCNPYWSDLCIENYHPEIYHNTLSKNDPIWKQTSPPSPSSPSSSSSPTTTTATAPIIDYSFNTEHSIMNSLLISLNKTQLQSTSNPLTPYLPSLNLNEFLIDQNIFCPLCHKCFRFEKNLLRHLQKIHSTNTGESLLKCKLCNYTTKHYSNMYVHIRTHTGDKPYSCSACGVTFTQGSSLKLHIRSRHNDNIQYFSLIRKSNKNNLTKLWTRILKKDLPKLKSFNSSSSTSSSSSTCSPSSFCSSFCSSSSSSSSSFSSSSYHHDFWNKWRHSLNIDLNHFIQTKYNQYKNQFNYLSIINNKNIKKLIKSNYYWKSINSYFKINIHKKLMNNHHHHHQKYLNNIRSINDDLKLKYQIIDPPPSSSPPLPPLLPSLSPPTHHHHHDYDYNIDKIKLNEQLIKQEEIDMK</sequence>
<feature type="domain" description="C2H2-type" evidence="7">
    <location>
        <begin position="423"/>
        <end position="451"/>
    </location>
</feature>
<dbReference type="InterPro" id="IPR036236">
    <property type="entry name" value="Znf_C2H2_sf"/>
</dbReference>
<feature type="region of interest" description="Disordered" evidence="6">
    <location>
        <begin position="285"/>
        <end position="308"/>
    </location>
</feature>
<keyword evidence="2" id="KW-0677">Repeat</keyword>
<feature type="domain" description="C2H2-type" evidence="7">
    <location>
        <begin position="363"/>
        <end position="391"/>
    </location>
</feature>
<evidence type="ECO:0000256" key="4">
    <source>
        <dbReference type="ARBA" id="ARBA00022833"/>
    </source>
</evidence>
<proteinExistence type="predicted"/>